<feature type="transmembrane region" description="Helical" evidence="1">
    <location>
        <begin position="131"/>
        <end position="149"/>
    </location>
</feature>
<dbReference type="Proteomes" id="UP001054925">
    <property type="component" value="Unassembled WGS sequence"/>
</dbReference>
<proteinExistence type="predicted"/>
<comment type="caution">
    <text evidence="3">The sequence shown here is derived from an EMBL/GenBank/DDBJ whole genome shotgun (WGS) entry which is preliminary data.</text>
</comment>
<protein>
    <recommendedName>
        <fullName evidence="2">VanZ-like domain-containing protein</fullName>
    </recommendedName>
</protein>
<evidence type="ECO:0000313" key="4">
    <source>
        <dbReference type="Proteomes" id="UP001054925"/>
    </source>
</evidence>
<dbReference type="Pfam" id="PF04892">
    <property type="entry name" value="VanZ"/>
    <property type="match status" value="1"/>
</dbReference>
<sequence>MVIALVTLGKPFVDIPGLVDGPAHAVRSIDTKLFDGFDRPNYWYAPWTNSLGNIALFIPLAAGLYARTKSFLLAVGASCAASVGIEITQYVFALGYTDIDDLFFNTIGGVLGAGLMVVIPRREHPGLMRLAAVLLSLLLAGMTVLGLRYHL</sequence>
<feature type="transmembrane region" description="Helical" evidence="1">
    <location>
        <begin position="71"/>
        <end position="96"/>
    </location>
</feature>
<name>A0AAV5G9H0_CORAM</name>
<feature type="transmembrane region" description="Helical" evidence="1">
    <location>
        <begin position="42"/>
        <end position="64"/>
    </location>
</feature>
<dbReference type="EMBL" id="BQKK01000004">
    <property type="protein sequence ID" value="GJN43432.1"/>
    <property type="molecule type" value="Genomic_DNA"/>
</dbReference>
<gene>
    <name evidence="3" type="ORF">CAT723_19110</name>
</gene>
<feature type="transmembrane region" description="Helical" evidence="1">
    <location>
        <begin position="102"/>
        <end position="119"/>
    </location>
</feature>
<dbReference type="PANTHER" id="PTHR36834">
    <property type="entry name" value="MEMBRANE PROTEIN-RELATED"/>
    <property type="match status" value="1"/>
</dbReference>
<keyword evidence="1" id="KW-0812">Transmembrane</keyword>
<keyword evidence="1" id="KW-0472">Membrane</keyword>
<reference evidence="3" key="1">
    <citation type="submission" date="2021-12" db="EMBL/GenBank/DDBJ databases">
        <title>Draft genome sequence of Corynebacterium ammoniagenes strain T-723.</title>
        <authorList>
            <person name="Matsuzawa M."/>
            <person name="Hiratani M."/>
            <person name="Abe I."/>
            <person name="Tsuji Y."/>
            <person name="Nakamura J."/>
        </authorList>
    </citation>
    <scope>NUCLEOTIDE SEQUENCE</scope>
    <source>
        <strain evidence="3">T-723</strain>
    </source>
</reference>
<organism evidence="3 4">
    <name type="scientific">Corynebacterium ammoniagenes</name>
    <name type="common">Brevibacterium ammoniagenes</name>
    <dbReference type="NCBI Taxonomy" id="1697"/>
    <lineage>
        <taxon>Bacteria</taxon>
        <taxon>Bacillati</taxon>
        <taxon>Actinomycetota</taxon>
        <taxon>Actinomycetes</taxon>
        <taxon>Mycobacteriales</taxon>
        <taxon>Corynebacteriaceae</taxon>
        <taxon>Corynebacterium</taxon>
    </lineage>
</organism>
<feature type="domain" description="VanZ-like" evidence="2">
    <location>
        <begin position="43"/>
        <end position="118"/>
    </location>
</feature>
<accession>A0AAV5G9H0</accession>
<dbReference type="RefSeq" id="WP_168939659.1">
    <property type="nucleotide sequence ID" value="NZ_BQKK01000004.1"/>
</dbReference>
<dbReference type="InterPro" id="IPR006976">
    <property type="entry name" value="VanZ-like"/>
</dbReference>
<dbReference type="PANTHER" id="PTHR36834:SF2">
    <property type="entry name" value="MEMBRANE PROTEIN"/>
    <property type="match status" value="1"/>
</dbReference>
<dbReference type="InterPro" id="IPR053150">
    <property type="entry name" value="Teicoplanin_resist-assoc"/>
</dbReference>
<evidence type="ECO:0000313" key="3">
    <source>
        <dbReference type="EMBL" id="GJN43432.1"/>
    </source>
</evidence>
<evidence type="ECO:0000256" key="1">
    <source>
        <dbReference type="SAM" id="Phobius"/>
    </source>
</evidence>
<dbReference type="AlphaFoldDB" id="A0AAV5G9H0"/>
<keyword evidence="1" id="KW-1133">Transmembrane helix</keyword>
<evidence type="ECO:0000259" key="2">
    <source>
        <dbReference type="Pfam" id="PF04892"/>
    </source>
</evidence>